<evidence type="ECO:0000256" key="1">
    <source>
        <dbReference type="SAM" id="MobiDB-lite"/>
    </source>
</evidence>
<feature type="transmembrane region" description="Helical" evidence="2">
    <location>
        <begin position="179"/>
        <end position="203"/>
    </location>
</feature>
<feature type="chain" id="PRO_5021794716" evidence="3">
    <location>
        <begin position="20"/>
        <end position="270"/>
    </location>
</feature>
<accession>A0A553I848</accession>
<reference evidence="5" key="1">
    <citation type="submission" date="2019-06" db="EMBL/GenBank/DDBJ databases">
        <title>Draft genome sequence of the griseofulvin-producing fungus Xylaria cubensis strain G536.</title>
        <authorList>
            <person name="Mead M.E."/>
            <person name="Raja H.A."/>
            <person name="Steenwyk J.L."/>
            <person name="Knowles S.L."/>
            <person name="Oberlies N.H."/>
            <person name="Rokas A."/>
        </authorList>
    </citation>
    <scope>NUCLEOTIDE SEQUENCE [LARGE SCALE GENOMIC DNA]</scope>
    <source>
        <strain evidence="5">G536</strain>
    </source>
</reference>
<dbReference type="Proteomes" id="UP000319160">
    <property type="component" value="Unassembled WGS sequence"/>
</dbReference>
<sequence length="270" mass="29692">MLSLILLLLTRGLPALTAATPSCYYASGQTAISNPGKVGLVPCDPAIEVSNCCTETDLCMGNGLCLGLNANNALTFQGCTRPDWPKACSHGFEWPFSVMVAQYPYVWPCRFGFNTPYCLGENASCCADEDNWVYLPKFSNIHLAGNTDYIIHDTRSTVDNIAVDAALSTSDRIALGVGIGLPFVAILVALGQWLFPNAPLWLWKRRREPMKLKQDDDEVRTKDERKEPLLTKFSGLEMTATGDLGEMRYKDDVQHSGSEKVRNAEAGYPV</sequence>
<protein>
    <submittedName>
        <fullName evidence="4">Uncharacterized protein</fullName>
    </submittedName>
</protein>
<evidence type="ECO:0000256" key="3">
    <source>
        <dbReference type="SAM" id="SignalP"/>
    </source>
</evidence>
<organism evidence="4 5">
    <name type="scientific">Xylaria flabelliformis</name>
    <dbReference type="NCBI Taxonomy" id="2512241"/>
    <lineage>
        <taxon>Eukaryota</taxon>
        <taxon>Fungi</taxon>
        <taxon>Dikarya</taxon>
        <taxon>Ascomycota</taxon>
        <taxon>Pezizomycotina</taxon>
        <taxon>Sordariomycetes</taxon>
        <taxon>Xylariomycetidae</taxon>
        <taxon>Xylariales</taxon>
        <taxon>Xylariaceae</taxon>
        <taxon>Xylaria</taxon>
    </lineage>
</organism>
<dbReference type="EMBL" id="VFLP01000011">
    <property type="protein sequence ID" value="TRX96380.1"/>
    <property type="molecule type" value="Genomic_DNA"/>
</dbReference>
<dbReference type="AlphaFoldDB" id="A0A553I848"/>
<evidence type="ECO:0000256" key="2">
    <source>
        <dbReference type="SAM" id="Phobius"/>
    </source>
</evidence>
<comment type="caution">
    <text evidence="4">The sequence shown here is derived from an EMBL/GenBank/DDBJ whole genome shotgun (WGS) entry which is preliminary data.</text>
</comment>
<dbReference type="STRING" id="2512241.A0A553I848"/>
<evidence type="ECO:0000313" key="5">
    <source>
        <dbReference type="Proteomes" id="UP000319160"/>
    </source>
</evidence>
<keyword evidence="2" id="KW-0812">Transmembrane</keyword>
<feature type="region of interest" description="Disordered" evidence="1">
    <location>
        <begin position="251"/>
        <end position="270"/>
    </location>
</feature>
<evidence type="ECO:0000313" key="4">
    <source>
        <dbReference type="EMBL" id="TRX96380.1"/>
    </source>
</evidence>
<proteinExistence type="predicted"/>
<feature type="compositionally biased region" description="Basic and acidic residues" evidence="1">
    <location>
        <begin position="251"/>
        <end position="263"/>
    </location>
</feature>
<keyword evidence="5" id="KW-1185">Reference proteome</keyword>
<dbReference type="OrthoDB" id="5215637at2759"/>
<feature type="signal peptide" evidence="3">
    <location>
        <begin position="1"/>
        <end position="19"/>
    </location>
</feature>
<gene>
    <name evidence="4" type="ORF">FHL15_002652</name>
</gene>
<keyword evidence="2" id="KW-0472">Membrane</keyword>
<name>A0A553I848_9PEZI</name>
<keyword evidence="2" id="KW-1133">Transmembrane helix</keyword>
<keyword evidence="3" id="KW-0732">Signal</keyword>